<gene>
    <name evidence="2" type="ORF">FRACYDRAFT_240836</name>
</gene>
<dbReference type="Proteomes" id="UP000095751">
    <property type="component" value="Unassembled WGS sequence"/>
</dbReference>
<proteinExistence type="predicted"/>
<dbReference type="CDD" id="cd04301">
    <property type="entry name" value="NAT_SF"/>
    <property type="match status" value="1"/>
</dbReference>
<evidence type="ECO:0000313" key="3">
    <source>
        <dbReference type="Proteomes" id="UP000095751"/>
    </source>
</evidence>
<evidence type="ECO:0000313" key="2">
    <source>
        <dbReference type="EMBL" id="OEU14301.1"/>
    </source>
</evidence>
<evidence type="ECO:0000256" key="1">
    <source>
        <dbReference type="SAM" id="MobiDB-lite"/>
    </source>
</evidence>
<dbReference type="Gene3D" id="3.40.630.30">
    <property type="match status" value="1"/>
</dbReference>
<dbReference type="OrthoDB" id="10267791at2759"/>
<feature type="region of interest" description="Disordered" evidence="1">
    <location>
        <begin position="142"/>
        <end position="164"/>
    </location>
</feature>
<keyword evidence="3" id="KW-1185">Reference proteome</keyword>
<dbReference type="InterPro" id="IPR016181">
    <property type="entry name" value="Acyl_CoA_acyltransferase"/>
</dbReference>
<organism evidence="2 3">
    <name type="scientific">Fragilariopsis cylindrus CCMP1102</name>
    <dbReference type="NCBI Taxonomy" id="635003"/>
    <lineage>
        <taxon>Eukaryota</taxon>
        <taxon>Sar</taxon>
        <taxon>Stramenopiles</taxon>
        <taxon>Ochrophyta</taxon>
        <taxon>Bacillariophyta</taxon>
        <taxon>Bacillariophyceae</taxon>
        <taxon>Bacillariophycidae</taxon>
        <taxon>Bacillariales</taxon>
        <taxon>Bacillariaceae</taxon>
        <taxon>Fragilariopsis</taxon>
    </lineage>
</organism>
<accession>A0A1E7F801</accession>
<sequence length="427" mass="45003">MVNVVSYTQKAGSMISLSTTLTPLLSKLSAGTEMASYGPQQWNFLLGGGDINAYVVPSESESESDTNDIGNDDQNENSVSLLGSLLRVELNPSSTTATTDEDGSTSGTIITGASAAGFGMMLVSPAARGKGVAKLLLNEAINDDGNDNDNENENDNDGITSASASAAVDKKTPIRKLLPVCTPAGQAVYRKLGFSNVGKVTILSTDINTARNIPLLIDDENNNDCIINVKTFGSMRMVDDDDDDTATSCGTIDSKIKDLIIQMDSKATGYDRSKRLSFMMKNDPTDINGVKTIVATATTASASNNNKHGDDNKDKDKVIIGAAIIRREMIGGPYVIGPLMGSSNAALPLVKALANAIKLPNNDNDDNDGSKQKITVLLSDHAELVNEFKSIGSFEEGFNGPAMSLDGKSIYENGDGSYLGLIHPTLG</sequence>
<dbReference type="EMBL" id="KV784360">
    <property type="protein sequence ID" value="OEU14301.1"/>
    <property type="molecule type" value="Genomic_DNA"/>
</dbReference>
<dbReference type="KEGG" id="fcy:FRACYDRAFT_240836"/>
<dbReference type="AlphaFoldDB" id="A0A1E7F801"/>
<dbReference type="InParanoid" id="A0A1E7F801"/>
<dbReference type="SUPFAM" id="SSF55729">
    <property type="entry name" value="Acyl-CoA N-acyltransferases (Nat)"/>
    <property type="match status" value="1"/>
</dbReference>
<name>A0A1E7F801_9STRA</name>
<feature type="compositionally biased region" description="Acidic residues" evidence="1">
    <location>
        <begin position="142"/>
        <end position="156"/>
    </location>
</feature>
<protein>
    <submittedName>
        <fullName evidence="2">Uncharacterized protein</fullName>
    </submittedName>
</protein>
<reference evidence="2 3" key="1">
    <citation type="submission" date="2016-09" db="EMBL/GenBank/DDBJ databases">
        <title>Extensive genetic diversity and differential bi-allelic expression allows diatom success in the polar Southern Ocean.</title>
        <authorList>
            <consortium name="DOE Joint Genome Institute"/>
            <person name="Mock T."/>
            <person name="Otillar R.P."/>
            <person name="Strauss J."/>
            <person name="Dupont C."/>
            <person name="Frickenhaus S."/>
            <person name="Maumus F."/>
            <person name="Mcmullan M."/>
            <person name="Sanges R."/>
            <person name="Schmutz J."/>
            <person name="Toseland A."/>
            <person name="Valas R."/>
            <person name="Veluchamy A."/>
            <person name="Ward B.J."/>
            <person name="Allen A."/>
            <person name="Barry K."/>
            <person name="Falciatore A."/>
            <person name="Ferrante M."/>
            <person name="Fortunato A.E."/>
            <person name="Gloeckner G."/>
            <person name="Gruber A."/>
            <person name="Hipkin R."/>
            <person name="Janech M."/>
            <person name="Kroth P."/>
            <person name="Leese F."/>
            <person name="Lindquist E."/>
            <person name="Lyon B.R."/>
            <person name="Martin J."/>
            <person name="Mayer C."/>
            <person name="Parker M."/>
            <person name="Quesneville H."/>
            <person name="Raymond J."/>
            <person name="Uhlig C."/>
            <person name="Valentin K.U."/>
            <person name="Worden A.Z."/>
            <person name="Armbrust E.V."/>
            <person name="Bowler C."/>
            <person name="Green B."/>
            <person name="Moulton V."/>
            <person name="Van Oosterhout C."/>
            <person name="Grigoriev I."/>
        </authorList>
    </citation>
    <scope>NUCLEOTIDE SEQUENCE [LARGE SCALE GENOMIC DNA]</scope>
    <source>
        <strain evidence="2 3">CCMP1102</strain>
    </source>
</reference>